<accession>X1UIJ3</accession>
<proteinExistence type="predicted"/>
<organism evidence="1">
    <name type="scientific">marine sediment metagenome</name>
    <dbReference type="NCBI Taxonomy" id="412755"/>
    <lineage>
        <taxon>unclassified sequences</taxon>
        <taxon>metagenomes</taxon>
        <taxon>ecological metagenomes</taxon>
    </lineage>
</organism>
<sequence>MSAFLSQIPFIKESCLIFNKKIKRGHDVDLSDIINVAMVNNGIDGIHKNEWLDAWNSFEQAANTRNTRTTSNLISIYRYSFAIADHLEKVGEAIKKYKDIILDKSISRREDKNTL</sequence>
<dbReference type="AlphaFoldDB" id="X1UIJ3"/>
<name>X1UIJ3_9ZZZZ</name>
<reference evidence="1" key="1">
    <citation type="journal article" date="2014" name="Front. Microbiol.">
        <title>High frequency of phylogenetically diverse reductive dehalogenase-homologous genes in deep subseafloor sedimentary metagenomes.</title>
        <authorList>
            <person name="Kawai M."/>
            <person name="Futagami T."/>
            <person name="Toyoda A."/>
            <person name="Takaki Y."/>
            <person name="Nishi S."/>
            <person name="Hori S."/>
            <person name="Arai W."/>
            <person name="Tsubouchi T."/>
            <person name="Morono Y."/>
            <person name="Uchiyama I."/>
            <person name="Ito T."/>
            <person name="Fujiyama A."/>
            <person name="Inagaki F."/>
            <person name="Takami H."/>
        </authorList>
    </citation>
    <scope>NUCLEOTIDE SEQUENCE</scope>
    <source>
        <strain evidence="1">Expedition CK06-06</strain>
    </source>
</reference>
<dbReference type="EMBL" id="BARW01021131">
    <property type="protein sequence ID" value="GAI99705.1"/>
    <property type="molecule type" value="Genomic_DNA"/>
</dbReference>
<comment type="caution">
    <text evidence="1">The sequence shown here is derived from an EMBL/GenBank/DDBJ whole genome shotgun (WGS) entry which is preliminary data.</text>
</comment>
<protein>
    <submittedName>
        <fullName evidence="1">Uncharacterized protein</fullName>
    </submittedName>
</protein>
<evidence type="ECO:0000313" key="1">
    <source>
        <dbReference type="EMBL" id="GAI99705.1"/>
    </source>
</evidence>
<gene>
    <name evidence="1" type="ORF">S12H4_35551</name>
</gene>